<accession>A0ABR1RLX7</accession>
<feature type="signal peptide" evidence="2">
    <location>
        <begin position="1"/>
        <end position="22"/>
    </location>
</feature>
<dbReference type="Proteomes" id="UP001396898">
    <property type="component" value="Unassembled WGS sequence"/>
</dbReference>
<evidence type="ECO:0000313" key="3">
    <source>
        <dbReference type="EMBL" id="KAK8015960.1"/>
    </source>
</evidence>
<evidence type="ECO:0000256" key="2">
    <source>
        <dbReference type="SAM" id="SignalP"/>
    </source>
</evidence>
<feature type="region of interest" description="Disordered" evidence="1">
    <location>
        <begin position="29"/>
        <end position="64"/>
    </location>
</feature>
<feature type="chain" id="PRO_5046341645" evidence="2">
    <location>
        <begin position="23"/>
        <end position="85"/>
    </location>
</feature>
<evidence type="ECO:0000256" key="1">
    <source>
        <dbReference type="SAM" id="MobiDB-lite"/>
    </source>
</evidence>
<sequence>MVPFGISILALAAFGTVPVVTAAPMPARTAMGTRTNGDLTPGAYPVSTPTQTNKGQPDALDSRDYPMPEMPFDIFLDPEFEVRSG</sequence>
<proteinExistence type="predicted"/>
<name>A0ABR1RLX7_9PEZI</name>
<dbReference type="EMBL" id="JAQQWI010000012">
    <property type="protein sequence ID" value="KAK8015960.1"/>
    <property type="molecule type" value="Genomic_DNA"/>
</dbReference>
<comment type="caution">
    <text evidence="3">The sequence shown here is derived from an EMBL/GenBank/DDBJ whole genome shotgun (WGS) entry which is preliminary data.</text>
</comment>
<gene>
    <name evidence="3" type="ORF">PG991_008848</name>
</gene>
<keyword evidence="4" id="KW-1185">Reference proteome</keyword>
<keyword evidence="2" id="KW-0732">Signal</keyword>
<reference evidence="3 4" key="1">
    <citation type="submission" date="2023-01" db="EMBL/GenBank/DDBJ databases">
        <title>Analysis of 21 Apiospora genomes using comparative genomics revels a genus with tremendous synthesis potential of carbohydrate active enzymes and secondary metabolites.</title>
        <authorList>
            <person name="Sorensen T."/>
        </authorList>
    </citation>
    <scope>NUCLEOTIDE SEQUENCE [LARGE SCALE GENOMIC DNA]</scope>
    <source>
        <strain evidence="3 4">CBS 20057</strain>
    </source>
</reference>
<organism evidence="3 4">
    <name type="scientific">Apiospora marii</name>
    <dbReference type="NCBI Taxonomy" id="335849"/>
    <lineage>
        <taxon>Eukaryota</taxon>
        <taxon>Fungi</taxon>
        <taxon>Dikarya</taxon>
        <taxon>Ascomycota</taxon>
        <taxon>Pezizomycotina</taxon>
        <taxon>Sordariomycetes</taxon>
        <taxon>Xylariomycetidae</taxon>
        <taxon>Amphisphaeriales</taxon>
        <taxon>Apiosporaceae</taxon>
        <taxon>Apiospora</taxon>
    </lineage>
</organism>
<protein>
    <submittedName>
        <fullName evidence="3">Uncharacterized protein</fullName>
    </submittedName>
</protein>
<evidence type="ECO:0000313" key="4">
    <source>
        <dbReference type="Proteomes" id="UP001396898"/>
    </source>
</evidence>